<evidence type="ECO:0000256" key="1">
    <source>
        <dbReference type="SAM" id="SignalP"/>
    </source>
</evidence>
<reference evidence="3" key="1">
    <citation type="journal article" date="2017" name="Genome Biol.">
        <title>Comparative genomics reveals high biological diversity and specific adaptations in the industrially and medically important fungal genus Aspergillus.</title>
        <authorList>
            <person name="de Vries R.P."/>
            <person name="Riley R."/>
            <person name="Wiebenga A."/>
            <person name="Aguilar-Osorio G."/>
            <person name="Amillis S."/>
            <person name="Uchima C.A."/>
            <person name="Anderluh G."/>
            <person name="Asadollahi M."/>
            <person name="Askin M."/>
            <person name="Barry K."/>
            <person name="Battaglia E."/>
            <person name="Bayram O."/>
            <person name="Benocci T."/>
            <person name="Braus-Stromeyer S.A."/>
            <person name="Caldana C."/>
            <person name="Canovas D."/>
            <person name="Cerqueira G.C."/>
            <person name="Chen F."/>
            <person name="Chen W."/>
            <person name="Choi C."/>
            <person name="Clum A."/>
            <person name="Dos Santos R.A."/>
            <person name="Damasio A.R."/>
            <person name="Diallinas G."/>
            <person name="Emri T."/>
            <person name="Fekete E."/>
            <person name="Flipphi M."/>
            <person name="Freyberg S."/>
            <person name="Gallo A."/>
            <person name="Gournas C."/>
            <person name="Habgood R."/>
            <person name="Hainaut M."/>
            <person name="Harispe M.L."/>
            <person name="Henrissat B."/>
            <person name="Hilden K.S."/>
            <person name="Hope R."/>
            <person name="Hossain A."/>
            <person name="Karabika E."/>
            <person name="Karaffa L."/>
            <person name="Karanyi Z."/>
            <person name="Krasevec N."/>
            <person name="Kuo A."/>
            <person name="Kusch H."/>
            <person name="LaButti K."/>
            <person name="Lagendijk E.L."/>
            <person name="Lapidus A."/>
            <person name="Levasseur A."/>
            <person name="Lindquist E."/>
            <person name="Lipzen A."/>
            <person name="Logrieco A.F."/>
            <person name="MacCabe A."/>
            <person name="Maekelae M.R."/>
            <person name="Malavazi I."/>
            <person name="Melin P."/>
            <person name="Meyer V."/>
            <person name="Mielnichuk N."/>
            <person name="Miskei M."/>
            <person name="Molnar A.P."/>
            <person name="Mule G."/>
            <person name="Ngan C.Y."/>
            <person name="Orejas M."/>
            <person name="Orosz E."/>
            <person name="Ouedraogo J.P."/>
            <person name="Overkamp K.M."/>
            <person name="Park H.-S."/>
            <person name="Perrone G."/>
            <person name="Piumi F."/>
            <person name="Punt P.J."/>
            <person name="Ram A.F."/>
            <person name="Ramon A."/>
            <person name="Rauscher S."/>
            <person name="Record E."/>
            <person name="Riano-Pachon D.M."/>
            <person name="Robert V."/>
            <person name="Roehrig J."/>
            <person name="Ruller R."/>
            <person name="Salamov A."/>
            <person name="Salih N.S."/>
            <person name="Samson R.A."/>
            <person name="Sandor E."/>
            <person name="Sanguinetti M."/>
            <person name="Schuetze T."/>
            <person name="Sepcic K."/>
            <person name="Shelest E."/>
            <person name="Sherlock G."/>
            <person name="Sophianopoulou V."/>
            <person name="Squina F.M."/>
            <person name="Sun H."/>
            <person name="Susca A."/>
            <person name="Todd R.B."/>
            <person name="Tsang A."/>
            <person name="Unkles S.E."/>
            <person name="van de Wiele N."/>
            <person name="van Rossen-Uffink D."/>
            <person name="Oliveira J.V."/>
            <person name="Vesth T.C."/>
            <person name="Visser J."/>
            <person name="Yu J.-H."/>
            <person name="Zhou M."/>
            <person name="Andersen M.R."/>
            <person name="Archer D.B."/>
            <person name="Baker S.E."/>
            <person name="Benoit I."/>
            <person name="Brakhage A.A."/>
            <person name="Braus G.H."/>
            <person name="Fischer R."/>
            <person name="Frisvad J.C."/>
            <person name="Goldman G.H."/>
            <person name="Houbraken J."/>
            <person name="Oakley B."/>
            <person name="Pocsi I."/>
            <person name="Scazzocchio C."/>
            <person name="Seiboth B."/>
            <person name="vanKuyk P.A."/>
            <person name="Wortman J."/>
            <person name="Dyer P.S."/>
            <person name="Grigoriev I.V."/>
        </authorList>
    </citation>
    <scope>NUCLEOTIDE SEQUENCE [LARGE SCALE GENOMIC DNA]</scope>
    <source>
        <strain evidence="3">ITEM 5010</strain>
    </source>
</reference>
<feature type="signal peptide" evidence="1">
    <location>
        <begin position="1"/>
        <end position="26"/>
    </location>
</feature>
<dbReference type="VEuPathDB" id="FungiDB:ASPCADRAFT_518279"/>
<keyword evidence="3" id="KW-1185">Reference proteome</keyword>
<evidence type="ECO:0008006" key="4">
    <source>
        <dbReference type="Google" id="ProtNLM"/>
    </source>
</evidence>
<name>A0A1R3RBT2_ASPC5</name>
<accession>A0A1R3RBT2</accession>
<dbReference type="OMA" id="GGPECWF"/>
<proteinExistence type="predicted"/>
<dbReference type="OrthoDB" id="4420847at2759"/>
<evidence type="ECO:0000313" key="2">
    <source>
        <dbReference type="EMBL" id="OOF91922.1"/>
    </source>
</evidence>
<sequence length="298" mass="31936">MWPTSIPAKNGLALASLLLTTGISAAAVPSGPISVSVTPSFVADVAENTHLSTTGADGEAALVPIVGGPECWFCPQEEENNQTAGGWALLGINGAGTYLPSAVAEFSEPIPVITVAVNGDPTYVPSKTTGQSATEVKRATTPTVSDSKYQILKKALGKEPTVGKAYALKQKNIKANILGIDVPSHYLLVAGTVKKTLGETGSWDLTYDGHCYDIAREGPKGQYIYFNDRCGTEAATIWYKKEDEAKFELLGEIKASLTATQINEIGKEVSKEMEKKPYDTFTNNCRHFVKKLYEKIKA</sequence>
<dbReference type="EMBL" id="KV907509">
    <property type="protein sequence ID" value="OOF91922.1"/>
    <property type="molecule type" value="Genomic_DNA"/>
</dbReference>
<feature type="chain" id="PRO_5010355745" description="PPPDE domain-containing protein" evidence="1">
    <location>
        <begin position="27"/>
        <end position="298"/>
    </location>
</feature>
<protein>
    <recommendedName>
        <fullName evidence="4">PPPDE domain-containing protein</fullName>
    </recommendedName>
</protein>
<organism evidence="2 3">
    <name type="scientific">Aspergillus carbonarius (strain ITEM 5010)</name>
    <dbReference type="NCBI Taxonomy" id="602072"/>
    <lineage>
        <taxon>Eukaryota</taxon>
        <taxon>Fungi</taxon>
        <taxon>Dikarya</taxon>
        <taxon>Ascomycota</taxon>
        <taxon>Pezizomycotina</taxon>
        <taxon>Eurotiomycetes</taxon>
        <taxon>Eurotiomycetidae</taxon>
        <taxon>Eurotiales</taxon>
        <taxon>Aspergillaceae</taxon>
        <taxon>Aspergillus</taxon>
        <taxon>Aspergillus subgen. Circumdati</taxon>
    </lineage>
</organism>
<evidence type="ECO:0000313" key="3">
    <source>
        <dbReference type="Proteomes" id="UP000188318"/>
    </source>
</evidence>
<dbReference type="AlphaFoldDB" id="A0A1R3RBT2"/>
<dbReference type="Proteomes" id="UP000188318">
    <property type="component" value="Unassembled WGS sequence"/>
</dbReference>
<keyword evidence="1" id="KW-0732">Signal</keyword>
<gene>
    <name evidence="2" type="ORF">ASPCADRAFT_518279</name>
</gene>